<sequence length="75" mass="8429">MKPGRPQQLPYASPPDKKTSQEKSGSNIVVEWMSEIKELAKNGYEISSVNACMKDEKFQRIIGICDAVIMVLKEN</sequence>
<feature type="region of interest" description="Disordered" evidence="1">
    <location>
        <begin position="1"/>
        <end position="25"/>
    </location>
</feature>
<evidence type="ECO:0000256" key="1">
    <source>
        <dbReference type="SAM" id="MobiDB-lite"/>
    </source>
</evidence>
<proteinExistence type="predicted"/>
<dbReference type="EMBL" id="BK016244">
    <property type="protein sequence ID" value="DAG04598.1"/>
    <property type="molecule type" value="Genomic_DNA"/>
</dbReference>
<organism evidence="2">
    <name type="scientific">Siphoviridae sp. ctDXu9</name>
    <dbReference type="NCBI Taxonomy" id="2825387"/>
    <lineage>
        <taxon>Viruses</taxon>
        <taxon>Duplodnaviria</taxon>
        <taxon>Heunggongvirae</taxon>
        <taxon>Uroviricota</taxon>
        <taxon>Caudoviricetes</taxon>
    </lineage>
</organism>
<protein>
    <submittedName>
        <fullName evidence="2">Uncharacterized protein</fullName>
    </submittedName>
</protein>
<name>A0A8S5VD41_9CAUD</name>
<reference evidence="2" key="1">
    <citation type="journal article" date="2021" name="Proc. Natl. Acad. Sci. U.S.A.">
        <title>A Catalog of Tens of Thousands of Viruses from Human Metagenomes Reveals Hidden Associations with Chronic Diseases.</title>
        <authorList>
            <person name="Tisza M.J."/>
            <person name="Buck C.B."/>
        </authorList>
    </citation>
    <scope>NUCLEOTIDE SEQUENCE</scope>
    <source>
        <strain evidence="2">CtDXu9</strain>
    </source>
</reference>
<accession>A0A8S5VD41</accession>
<evidence type="ECO:0000313" key="2">
    <source>
        <dbReference type="EMBL" id="DAG04598.1"/>
    </source>
</evidence>